<evidence type="ECO:0000313" key="1">
    <source>
        <dbReference type="EMBL" id="NDV40474.1"/>
    </source>
</evidence>
<dbReference type="InterPro" id="IPR027417">
    <property type="entry name" value="P-loop_NTPase"/>
</dbReference>
<proteinExistence type="predicted"/>
<sequence>MVGTKTDLRENLSSLAEKGILPIERVQGENLALEVGALQYNEISALQHPESVKDLLHQAVHSFIASKHYKRVKGGCLLL</sequence>
<protein>
    <submittedName>
        <fullName evidence="1">Uncharacterized protein</fullName>
    </submittedName>
</protein>
<organism evidence="1">
    <name type="scientific">Arcella intermedia</name>
    <dbReference type="NCBI Taxonomy" id="1963864"/>
    <lineage>
        <taxon>Eukaryota</taxon>
        <taxon>Amoebozoa</taxon>
        <taxon>Tubulinea</taxon>
        <taxon>Elardia</taxon>
        <taxon>Arcellinida</taxon>
        <taxon>Sphaerothecina</taxon>
        <taxon>Arcellidae</taxon>
        <taxon>Arcella</taxon>
    </lineage>
</organism>
<dbReference type="Gene3D" id="3.40.50.300">
    <property type="entry name" value="P-loop containing nucleotide triphosphate hydrolases"/>
    <property type="match status" value="1"/>
</dbReference>
<accession>A0A6B2LTR3</accession>
<dbReference type="EMBL" id="GIBP01011505">
    <property type="protein sequence ID" value="NDV40474.1"/>
    <property type="molecule type" value="Transcribed_RNA"/>
</dbReference>
<dbReference type="AlphaFoldDB" id="A0A6B2LTR3"/>
<name>A0A6B2LTR3_9EUKA</name>
<reference evidence="1" key="1">
    <citation type="journal article" date="2020" name="J. Eukaryot. Microbiol.">
        <title>De novo Sequencing, Assembly and Annotation of the Transcriptome for the Free-Living Testate Amoeba Arcella intermedia.</title>
        <authorList>
            <person name="Ribeiro G.M."/>
            <person name="Porfirio-Sousa A.L."/>
            <person name="Maurer-Alcala X.X."/>
            <person name="Katz L.A."/>
            <person name="Lahr D.J.G."/>
        </authorList>
    </citation>
    <scope>NUCLEOTIDE SEQUENCE</scope>
</reference>